<sequence>MREGVLVGTPNACGQRSVNPCNLIVGNTYCVERNYGIPPETTVTSTAPTTTTGNGIATPTPTQAGMTPTETNGCAAIASNHGISLDSFYAWNPAVKADCSGLVYVCVGVIGQRQPQLAQRLPPRPRQRMSGMAPNCDAFHKVVPGDTCYDISNSAAVALAKFYAWNPAVGKDCSGLAWILCLHIVHMKAPHLRHRKVGRL</sequence>
<evidence type="ECO:0000256" key="5">
    <source>
        <dbReference type="SAM" id="MobiDB-lite"/>
    </source>
</evidence>
<dbReference type="PANTHER" id="PTHR34997">
    <property type="entry name" value="AM15"/>
    <property type="match status" value="1"/>
</dbReference>
<keyword evidence="2" id="KW-0732">Signal</keyword>
<evidence type="ECO:0000256" key="3">
    <source>
        <dbReference type="ARBA" id="ARBA00023026"/>
    </source>
</evidence>
<protein>
    <submittedName>
        <fullName evidence="7">LysM domain-containing protein</fullName>
    </submittedName>
</protein>
<dbReference type="InterPro" id="IPR036779">
    <property type="entry name" value="LysM_dom_sf"/>
</dbReference>
<feature type="domain" description="LysM" evidence="6">
    <location>
        <begin position="138"/>
        <end position="182"/>
    </location>
</feature>
<comment type="similarity">
    <text evidence="4">Belongs to the secreted LysM effector family.</text>
</comment>
<dbReference type="Pfam" id="PF01476">
    <property type="entry name" value="LysM"/>
    <property type="match status" value="1"/>
</dbReference>
<proteinExistence type="inferred from homology"/>
<dbReference type="CDD" id="cd00118">
    <property type="entry name" value="LysM"/>
    <property type="match status" value="2"/>
</dbReference>
<dbReference type="Gene3D" id="3.10.350.10">
    <property type="entry name" value="LysM domain"/>
    <property type="match status" value="2"/>
</dbReference>
<gene>
    <name evidence="7" type="ORF">TPAR_05151</name>
</gene>
<keyword evidence="3" id="KW-0843">Virulence</keyword>
<feature type="non-terminal residue" evidence="7">
    <location>
        <position position="200"/>
    </location>
</feature>
<evidence type="ECO:0000256" key="1">
    <source>
        <dbReference type="ARBA" id="ARBA00022669"/>
    </source>
</evidence>
<dbReference type="SUPFAM" id="SSF54106">
    <property type="entry name" value="LysM domain"/>
    <property type="match status" value="1"/>
</dbReference>
<name>A0A2S4KWU5_9HYPO</name>
<accession>A0A2S4KWU5</accession>
<dbReference type="PROSITE" id="PS51782">
    <property type="entry name" value="LYSM"/>
    <property type="match status" value="1"/>
</dbReference>
<keyword evidence="1" id="KW-0147">Chitin-binding</keyword>
<dbReference type="InterPro" id="IPR052210">
    <property type="entry name" value="LysM1-like"/>
</dbReference>
<dbReference type="InterPro" id="IPR018392">
    <property type="entry name" value="LysM"/>
</dbReference>
<dbReference type="Proteomes" id="UP000237481">
    <property type="component" value="Unassembled WGS sequence"/>
</dbReference>
<keyword evidence="8" id="KW-1185">Reference proteome</keyword>
<dbReference type="OrthoDB" id="5985073at2759"/>
<feature type="region of interest" description="Disordered" evidence="5">
    <location>
        <begin position="41"/>
        <end position="65"/>
    </location>
</feature>
<dbReference type="EMBL" id="PKSG01000499">
    <property type="protein sequence ID" value="POR34653.1"/>
    <property type="molecule type" value="Genomic_DNA"/>
</dbReference>
<feature type="compositionally biased region" description="Low complexity" evidence="5">
    <location>
        <begin position="41"/>
        <end position="62"/>
    </location>
</feature>
<evidence type="ECO:0000259" key="6">
    <source>
        <dbReference type="PROSITE" id="PS51782"/>
    </source>
</evidence>
<organism evidence="7 8">
    <name type="scientific">Tolypocladium paradoxum</name>
    <dbReference type="NCBI Taxonomy" id="94208"/>
    <lineage>
        <taxon>Eukaryota</taxon>
        <taxon>Fungi</taxon>
        <taxon>Dikarya</taxon>
        <taxon>Ascomycota</taxon>
        <taxon>Pezizomycotina</taxon>
        <taxon>Sordariomycetes</taxon>
        <taxon>Hypocreomycetidae</taxon>
        <taxon>Hypocreales</taxon>
        <taxon>Ophiocordycipitaceae</taxon>
        <taxon>Tolypocladium</taxon>
    </lineage>
</organism>
<evidence type="ECO:0000313" key="7">
    <source>
        <dbReference type="EMBL" id="POR34653.1"/>
    </source>
</evidence>
<dbReference type="PANTHER" id="PTHR34997:SF2">
    <property type="entry name" value="LYSM DOMAIN-CONTAINING PROTEIN-RELATED"/>
    <property type="match status" value="1"/>
</dbReference>
<evidence type="ECO:0000256" key="2">
    <source>
        <dbReference type="ARBA" id="ARBA00022729"/>
    </source>
</evidence>
<evidence type="ECO:0000256" key="4">
    <source>
        <dbReference type="ARBA" id="ARBA00044955"/>
    </source>
</evidence>
<dbReference type="STRING" id="94208.A0A2S4KWU5"/>
<dbReference type="AlphaFoldDB" id="A0A2S4KWU5"/>
<dbReference type="GO" id="GO:0008061">
    <property type="term" value="F:chitin binding"/>
    <property type="evidence" value="ECO:0007669"/>
    <property type="project" value="UniProtKB-KW"/>
</dbReference>
<comment type="caution">
    <text evidence="7">The sequence shown here is derived from an EMBL/GenBank/DDBJ whole genome shotgun (WGS) entry which is preliminary data.</text>
</comment>
<evidence type="ECO:0000313" key="8">
    <source>
        <dbReference type="Proteomes" id="UP000237481"/>
    </source>
</evidence>
<reference evidence="7 8" key="1">
    <citation type="submission" date="2018-01" db="EMBL/GenBank/DDBJ databases">
        <title>Harnessing the power of phylogenomics to disentangle the directionality and signatures of interkingdom host jumping in the parasitic fungal genus Tolypocladium.</title>
        <authorList>
            <person name="Quandt C.A."/>
            <person name="Patterson W."/>
            <person name="Spatafora J.W."/>
        </authorList>
    </citation>
    <scope>NUCLEOTIDE SEQUENCE [LARGE SCALE GENOMIC DNA]</scope>
    <source>
        <strain evidence="7 8">NRBC 100945</strain>
    </source>
</reference>